<feature type="transmembrane region" description="Helical" evidence="1">
    <location>
        <begin position="37"/>
        <end position="60"/>
    </location>
</feature>
<feature type="transmembrane region" description="Helical" evidence="1">
    <location>
        <begin position="425"/>
        <end position="448"/>
    </location>
</feature>
<keyword evidence="1" id="KW-1133">Transmembrane helix</keyword>
<dbReference type="Proteomes" id="UP000342249">
    <property type="component" value="Unassembled WGS sequence"/>
</dbReference>
<dbReference type="Pfam" id="PF04286">
    <property type="entry name" value="DUF445"/>
    <property type="match status" value="1"/>
</dbReference>
<sequence length="457" mass="52206">MMKNKKIADLSVALLISLVIIINLVKINFGSTVYLETLSFIIEAALVGAIADWFAITALFKEPFLVGKIPIIASHTAIISKNRIIIVNAVANMVQNELLSEKILKNKIEEINIADRLIEFIDKNIKIKSQLYEKLIDFFIEKLVNIDSLKLALSLESDLKQKIEPIEISVYIDKAITFGVQSDEFKEIFNIILDNVIEYINREETIEILNVFANEILKKESNNIFMKKIIGILESVNAINTSDITRSILKQANNLLINLKDEDDVLRVEIIEQIRQLLEKATTDDYVKSDINEWKIRIIKEISLKGYLNIIIQNVIAIISEKQVYLNNNYLNDSDKFEKGLLAKQDVISIISWIRTELQKSFNNIKNDSNNKKTMDDFIKKSIFKFIESKYQNVGDIVKQVLNNMDDNSLNNFVIKKAGNELHGIRINGCVVGALFGGFVFALTHLIYDFILPNIKF</sequence>
<evidence type="ECO:0000313" key="3">
    <source>
        <dbReference type="Proteomes" id="UP000342249"/>
    </source>
</evidence>
<dbReference type="PANTHER" id="PTHR38442">
    <property type="entry name" value="INNER MEMBRANE PROTEIN-RELATED"/>
    <property type="match status" value="1"/>
</dbReference>
<dbReference type="AlphaFoldDB" id="A0A5N7IL43"/>
<keyword evidence="1" id="KW-0812">Transmembrane</keyword>
<dbReference type="RefSeq" id="WP_152751229.1">
    <property type="nucleotide sequence ID" value="NZ_SPSE01000017.1"/>
</dbReference>
<accession>A0A5N7IL43</accession>
<evidence type="ECO:0000256" key="1">
    <source>
        <dbReference type="SAM" id="Phobius"/>
    </source>
</evidence>
<dbReference type="PANTHER" id="PTHR38442:SF1">
    <property type="entry name" value="INNER MEMBRANE PROTEIN"/>
    <property type="match status" value="1"/>
</dbReference>
<reference evidence="2 3" key="1">
    <citation type="journal article" date="2019" name="Lett. Appl. Microbiol.">
        <title>A case of 'blown pack' spoilage of vacuum-packaged pork likely associated with Clostridium estertheticum in Canada.</title>
        <authorList>
            <person name="Zhang P."/>
            <person name="Ward P."/>
            <person name="McMullen L.M."/>
            <person name="Yang X."/>
        </authorList>
    </citation>
    <scope>NUCLEOTIDE SEQUENCE [LARGE SCALE GENOMIC DNA]</scope>
    <source>
        <strain evidence="2 3">MA19</strain>
    </source>
</reference>
<keyword evidence="1" id="KW-0472">Membrane</keyword>
<dbReference type="GO" id="GO:0005886">
    <property type="term" value="C:plasma membrane"/>
    <property type="evidence" value="ECO:0007669"/>
    <property type="project" value="TreeGrafter"/>
</dbReference>
<organism evidence="2 3">
    <name type="scientific">Clostridium estertheticum</name>
    <dbReference type="NCBI Taxonomy" id="238834"/>
    <lineage>
        <taxon>Bacteria</taxon>
        <taxon>Bacillati</taxon>
        <taxon>Bacillota</taxon>
        <taxon>Clostridia</taxon>
        <taxon>Eubacteriales</taxon>
        <taxon>Clostridiaceae</taxon>
        <taxon>Clostridium</taxon>
    </lineage>
</organism>
<dbReference type="InterPro" id="IPR007383">
    <property type="entry name" value="DUF445"/>
</dbReference>
<protein>
    <submittedName>
        <fullName evidence="2">DUF445 domain-containing protein</fullName>
    </submittedName>
</protein>
<feature type="transmembrane region" description="Helical" evidence="1">
    <location>
        <begin position="7"/>
        <end position="25"/>
    </location>
</feature>
<dbReference type="EMBL" id="SPSF01000016">
    <property type="protein sequence ID" value="MPQ61667.1"/>
    <property type="molecule type" value="Genomic_DNA"/>
</dbReference>
<name>A0A5N7IL43_9CLOT</name>
<evidence type="ECO:0000313" key="2">
    <source>
        <dbReference type="EMBL" id="MPQ61667.1"/>
    </source>
</evidence>
<comment type="caution">
    <text evidence="2">The sequence shown here is derived from an EMBL/GenBank/DDBJ whole genome shotgun (WGS) entry which is preliminary data.</text>
</comment>
<proteinExistence type="predicted"/>
<gene>
    <name evidence="2" type="ORF">E4V82_06020</name>
</gene>